<dbReference type="AlphaFoldDB" id="M0LZL6"/>
<dbReference type="Proteomes" id="UP000011607">
    <property type="component" value="Unassembled WGS sequence"/>
</dbReference>
<dbReference type="RefSeq" id="WP_006672851.1">
    <property type="nucleotide sequence ID" value="NZ_AOMA01000093.1"/>
</dbReference>
<organism evidence="1 2">
    <name type="scientific">Halobiforma nitratireducens JCM 10879</name>
    <dbReference type="NCBI Taxonomy" id="1227454"/>
    <lineage>
        <taxon>Archaea</taxon>
        <taxon>Methanobacteriati</taxon>
        <taxon>Methanobacteriota</taxon>
        <taxon>Stenosarchaea group</taxon>
        <taxon>Halobacteria</taxon>
        <taxon>Halobacteriales</taxon>
        <taxon>Natrialbaceae</taxon>
        <taxon>Halobiforma</taxon>
    </lineage>
</organism>
<name>M0LZL6_9EURY</name>
<sequence>MNDDGAHDFLATCDDCGSAYAATLTDDGDVLPLGARNGCQCGGTSFSRVSEDDLTDASDA</sequence>
<dbReference type="eggNOG" id="arCOG10930">
    <property type="taxonomic scope" value="Archaea"/>
</dbReference>
<protein>
    <submittedName>
        <fullName evidence="1">Uncharacterized protein</fullName>
    </submittedName>
</protein>
<keyword evidence="2" id="KW-1185">Reference proteome</keyword>
<evidence type="ECO:0000313" key="2">
    <source>
        <dbReference type="Proteomes" id="UP000011607"/>
    </source>
</evidence>
<gene>
    <name evidence="1" type="ORF">C446_09670</name>
</gene>
<dbReference type="EMBL" id="AOMA01000093">
    <property type="protein sequence ID" value="EMA38608.1"/>
    <property type="molecule type" value="Genomic_DNA"/>
</dbReference>
<dbReference type="OrthoDB" id="179495at2157"/>
<evidence type="ECO:0000313" key="1">
    <source>
        <dbReference type="EMBL" id="EMA38608.1"/>
    </source>
</evidence>
<accession>M0LZL6</accession>
<proteinExistence type="predicted"/>
<comment type="caution">
    <text evidence="1">The sequence shown here is derived from an EMBL/GenBank/DDBJ whole genome shotgun (WGS) entry which is preliminary data.</text>
</comment>
<reference evidence="1 2" key="1">
    <citation type="journal article" date="2014" name="PLoS Genet.">
        <title>Phylogenetically driven sequencing of extremely halophilic archaea reveals strategies for static and dynamic osmo-response.</title>
        <authorList>
            <person name="Becker E.A."/>
            <person name="Seitzer P.M."/>
            <person name="Tritt A."/>
            <person name="Larsen D."/>
            <person name="Krusor M."/>
            <person name="Yao A.I."/>
            <person name="Wu D."/>
            <person name="Madern D."/>
            <person name="Eisen J.A."/>
            <person name="Darling A.E."/>
            <person name="Facciotti M.T."/>
        </authorList>
    </citation>
    <scope>NUCLEOTIDE SEQUENCE [LARGE SCALE GENOMIC DNA]</scope>
    <source>
        <strain evidence="1 2">JCM 10879</strain>
    </source>
</reference>